<proteinExistence type="predicted"/>
<dbReference type="AlphaFoldDB" id="A0A9W8TJL5"/>
<sequence length="159" mass="18745">MPEEETLRAQASNEIHLSLEDTDRPRSMQALLEPRKEPIRVPLHKLRRTLDDLERQHAEKKNRRRQEPFHQTVTESLTSRETVMAREPIGIPRDDARRMLDDLKRRRAQGQARQRQETPRQNTVIVLEDELARKIAAITQQRADERLGRFASTPTTMQR</sequence>
<keyword evidence="3" id="KW-1185">Reference proteome</keyword>
<reference evidence="2" key="1">
    <citation type="submission" date="2022-07" db="EMBL/GenBank/DDBJ databases">
        <title>Genome Sequence of Xylaria arbuscula.</title>
        <authorList>
            <person name="Buettner E."/>
        </authorList>
    </citation>
    <scope>NUCLEOTIDE SEQUENCE</scope>
    <source>
        <strain evidence="2">VT107</strain>
    </source>
</reference>
<protein>
    <submittedName>
        <fullName evidence="2">Uncharacterized protein</fullName>
    </submittedName>
</protein>
<organism evidence="2 3">
    <name type="scientific">Xylaria arbuscula</name>
    <dbReference type="NCBI Taxonomy" id="114810"/>
    <lineage>
        <taxon>Eukaryota</taxon>
        <taxon>Fungi</taxon>
        <taxon>Dikarya</taxon>
        <taxon>Ascomycota</taxon>
        <taxon>Pezizomycotina</taxon>
        <taxon>Sordariomycetes</taxon>
        <taxon>Xylariomycetidae</taxon>
        <taxon>Xylariales</taxon>
        <taxon>Xylariaceae</taxon>
        <taxon>Xylaria</taxon>
    </lineage>
</organism>
<feature type="compositionally biased region" description="Basic and acidic residues" evidence="1">
    <location>
        <begin position="50"/>
        <end position="59"/>
    </location>
</feature>
<name>A0A9W8TJL5_9PEZI</name>
<accession>A0A9W8TJL5</accession>
<evidence type="ECO:0000256" key="1">
    <source>
        <dbReference type="SAM" id="MobiDB-lite"/>
    </source>
</evidence>
<feature type="region of interest" description="Disordered" evidence="1">
    <location>
        <begin position="1"/>
        <end position="25"/>
    </location>
</feature>
<feature type="region of interest" description="Disordered" evidence="1">
    <location>
        <begin position="50"/>
        <end position="76"/>
    </location>
</feature>
<dbReference type="EMBL" id="JANPWZ010001949">
    <property type="protein sequence ID" value="KAJ3562145.1"/>
    <property type="molecule type" value="Genomic_DNA"/>
</dbReference>
<dbReference type="Proteomes" id="UP001148614">
    <property type="component" value="Unassembled WGS sequence"/>
</dbReference>
<evidence type="ECO:0000313" key="2">
    <source>
        <dbReference type="EMBL" id="KAJ3562145.1"/>
    </source>
</evidence>
<evidence type="ECO:0000313" key="3">
    <source>
        <dbReference type="Proteomes" id="UP001148614"/>
    </source>
</evidence>
<comment type="caution">
    <text evidence="2">The sequence shown here is derived from an EMBL/GenBank/DDBJ whole genome shotgun (WGS) entry which is preliminary data.</text>
</comment>
<gene>
    <name evidence="2" type="ORF">NPX13_g8674</name>
</gene>